<feature type="compositionally biased region" description="Basic and acidic residues" evidence="1">
    <location>
        <begin position="331"/>
        <end position="343"/>
    </location>
</feature>
<dbReference type="InterPro" id="IPR025558">
    <property type="entry name" value="DUF4283"/>
</dbReference>
<dbReference type="Pfam" id="PF14111">
    <property type="entry name" value="DUF4283"/>
    <property type="match status" value="1"/>
</dbReference>
<feature type="domain" description="DUF4283" evidence="2">
    <location>
        <begin position="21"/>
        <end position="108"/>
    </location>
</feature>
<dbReference type="Proteomes" id="UP001234989">
    <property type="component" value="Chromosome 8"/>
</dbReference>
<dbReference type="PANTHER" id="PTHR31286:SF179">
    <property type="entry name" value="RNASE H TYPE-1 DOMAIN-CONTAINING PROTEIN"/>
    <property type="match status" value="1"/>
</dbReference>
<dbReference type="InterPro" id="IPR040256">
    <property type="entry name" value="At4g02000-like"/>
</dbReference>
<dbReference type="PANTHER" id="PTHR31286">
    <property type="entry name" value="GLYCINE-RICH CELL WALL STRUCTURAL PROTEIN 1.8-LIKE"/>
    <property type="match status" value="1"/>
</dbReference>
<sequence>MLHGEPNITWKGSEVKALIIQENLQYAIIGKFSYGKPDITELRRTLPGQCGIKSECVIGVLDTRHILIRLTNLEDYVHLLSATAFYVKAKDNYWQMRTFKWDPWFEPDVETTIGVAWISFPDLPPHFFAKEAIFSIAAAVGKPLMVDMATRNQTRPSCAKVKIEVDLMAKLPQRVRIMEEDDDTGSIKSKWIKVQYDYMPKYCKECCLQGHDEYTCWALHPELYENNSNEHTKKEEVETDNTNKRGEQSRTLTSGKIVGYKQNKQEWMVRRINKYKRDKYGHVEGENDMRDVNPFAALQEEEEQETTKEIKDKEGSTKDWVNKSFNNQNSSKKDQEKQKRDEIPINIHEEIVKEKEEIKEERMQQDEKEEGEVIEDGKFEEERYRERIGREGEKPDNYKTLALVVYEDNNDEVLPLANDDTKNDDYEGHEHAGGNMLEASEEGIMPLSQQEALENNMEHRTLVRDKEDLMQNIENAARRGDLSPKQKSKIQEAHTKVKKIGEGELQAAQASSRSKRTIIKNTRYQ</sequence>
<feature type="region of interest" description="Disordered" evidence="1">
    <location>
        <begin position="358"/>
        <end position="378"/>
    </location>
</feature>
<evidence type="ECO:0000256" key="1">
    <source>
        <dbReference type="SAM" id="MobiDB-lite"/>
    </source>
</evidence>
<accession>A0AAF0UC82</accession>
<keyword evidence="4" id="KW-1185">Reference proteome</keyword>
<evidence type="ECO:0000313" key="4">
    <source>
        <dbReference type="Proteomes" id="UP001234989"/>
    </source>
</evidence>
<feature type="compositionally biased region" description="Basic and acidic residues" evidence="1">
    <location>
        <begin position="228"/>
        <end position="248"/>
    </location>
</feature>
<dbReference type="EMBL" id="CP133619">
    <property type="protein sequence ID" value="WMV43302.1"/>
    <property type="molecule type" value="Genomic_DNA"/>
</dbReference>
<feature type="region of interest" description="Disordered" evidence="1">
    <location>
        <begin position="472"/>
        <end position="525"/>
    </location>
</feature>
<evidence type="ECO:0000313" key="3">
    <source>
        <dbReference type="EMBL" id="WMV43302.1"/>
    </source>
</evidence>
<feature type="region of interest" description="Disordered" evidence="1">
    <location>
        <begin position="300"/>
        <end position="343"/>
    </location>
</feature>
<proteinExistence type="predicted"/>
<feature type="compositionally biased region" description="Basic and acidic residues" evidence="1">
    <location>
        <begin position="305"/>
        <end position="321"/>
    </location>
</feature>
<organism evidence="3 4">
    <name type="scientific">Solanum verrucosum</name>
    <dbReference type="NCBI Taxonomy" id="315347"/>
    <lineage>
        <taxon>Eukaryota</taxon>
        <taxon>Viridiplantae</taxon>
        <taxon>Streptophyta</taxon>
        <taxon>Embryophyta</taxon>
        <taxon>Tracheophyta</taxon>
        <taxon>Spermatophyta</taxon>
        <taxon>Magnoliopsida</taxon>
        <taxon>eudicotyledons</taxon>
        <taxon>Gunneridae</taxon>
        <taxon>Pentapetalae</taxon>
        <taxon>asterids</taxon>
        <taxon>lamiids</taxon>
        <taxon>Solanales</taxon>
        <taxon>Solanaceae</taxon>
        <taxon>Solanoideae</taxon>
        <taxon>Solaneae</taxon>
        <taxon>Solanum</taxon>
    </lineage>
</organism>
<dbReference type="AlphaFoldDB" id="A0AAF0UC82"/>
<evidence type="ECO:0000259" key="2">
    <source>
        <dbReference type="Pfam" id="PF14111"/>
    </source>
</evidence>
<gene>
    <name evidence="3" type="ORF">MTR67_036687</name>
</gene>
<protein>
    <recommendedName>
        <fullName evidence="2">DUF4283 domain-containing protein</fullName>
    </recommendedName>
</protein>
<feature type="region of interest" description="Disordered" evidence="1">
    <location>
        <begin position="228"/>
        <end position="250"/>
    </location>
</feature>
<feature type="compositionally biased region" description="Basic and acidic residues" evidence="1">
    <location>
        <begin position="476"/>
        <end position="502"/>
    </location>
</feature>
<reference evidence="3" key="1">
    <citation type="submission" date="2023-08" db="EMBL/GenBank/DDBJ databases">
        <title>A de novo genome assembly of Solanum verrucosum Schlechtendal, a Mexican diploid species geographically isolated from the other diploid A-genome species in potato relatives.</title>
        <authorList>
            <person name="Hosaka K."/>
        </authorList>
    </citation>
    <scope>NUCLEOTIDE SEQUENCE</scope>
    <source>
        <tissue evidence="3">Young leaves</tissue>
    </source>
</reference>
<name>A0AAF0UC82_SOLVR</name>